<dbReference type="EMBL" id="JANAWD010000399">
    <property type="protein sequence ID" value="KAJ3480055.1"/>
    <property type="molecule type" value="Genomic_DNA"/>
</dbReference>
<feature type="region of interest" description="Disordered" evidence="1">
    <location>
        <begin position="206"/>
        <end position="230"/>
    </location>
</feature>
<sequence>MIILDEKMTLPPPPPYVPPGPVSPPPFPSSSSRIPPSLVTVPPHILLKIVYETFTQSASIEKQRKTLYWLNTSLRFVSRAIYVACMHVLRSTYLPAYTSLIRQPYTSDPFPLTSSTTPITPLDPSISPVQSLQRETKVLDLFIALKVREDVWLDDSELHLERDESFRDLFDLMQPRSRMEDLVRVYGVREGIVSVPGVIASVKRHIPPPSSLTSHSQRGGSGAPPLTSARSKAMAVLQRGNSGTNIYPISFSALSVNFSSRRLGLVLTTRERKRTIVEVRLDGKQWLIKRHVNIDVFLYNNTRDAGADTIVRFLEDTAHHDNRNLCIWPTSALFRSPGWCSRIDNYRIRPGLEGNSYWALCMLSTGHPLRFASRHQARGGVDSSNQYISLQHPTIAGESLKSSGMLERVVWLDLNEKALPTEFGEWETSTRLGWSLSKDRPNELVELA</sequence>
<reference evidence="2" key="1">
    <citation type="submission" date="2022-07" db="EMBL/GenBank/DDBJ databases">
        <title>Genome Sequence of Physisporinus lineatus.</title>
        <authorList>
            <person name="Buettner E."/>
        </authorList>
    </citation>
    <scope>NUCLEOTIDE SEQUENCE</scope>
    <source>
        <strain evidence="2">VT162</strain>
    </source>
</reference>
<dbReference type="Proteomes" id="UP001212997">
    <property type="component" value="Unassembled WGS sequence"/>
</dbReference>
<protein>
    <submittedName>
        <fullName evidence="2">Uncharacterized protein</fullName>
    </submittedName>
</protein>
<dbReference type="AlphaFoldDB" id="A0AAD5YDT3"/>
<evidence type="ECO:0000313" key="3">
    <source>
        <dbReference type="Proteomes" id="UP001212997"/>
    </source>
</evidence>
<comment type="caution">
    <text evidence="2">The sequence shown here is derived from an EMBL/GenBank/DDBJ whole genome shotgun (WGS) entry which is preliminary data.</text>
</comment>
<name>A0AAD5YDT3_9APHY</name>
<accession>A0AAD5YDT3</accession>
<organism evidence="2 3">
    <name type="scientific">Meripilus lineatus</name>
    <dbReference type="NCBI Taxonomy" id="2056292"/>
    <lineage>
        <taxon>Eukaryota</taxon>
        <taxon>Fungi</taxon>
        <taxon>Dikarya</taxon>
        <taxon>Basidiomycota</taxon>
        <taxon>Agaricomycotina</taxon>
        <taxon>Agaricomycetes</taxon>
        <taxon>Polyporales</taxon>
        <taxon>Meripilaceae</taxon>
        <taxon>Meripilus</taxon>
    </lineage>
</organism>
<gene>
    <name evidence="2" type="ORF">NLI96_g8629</name>
</gene>
<keyword evidence="3" id="KW-1185">Reference proteome</keyword>
<evidence type="ECO:0000313" key="2">
    <source>
        <dbReference type="EMBL" id="KAJ3480055.1"/>
    </source>
</evidence>
<evidence type="ECO:0000256" key="1">
    <source>
        <dbReference type="SAM" id="MobiDB-lite"/>
    </source>
</evidence>
<proteinExistence type="predicted"/>